<dbReference type="Proteomes" id="UP001551482">
    <property type="component" value="Unassembled WGS sequence"/>
</dbReference>
<keyword evidence="2" id="KW-1185">Reference proteome</keyword>
<gene>
    <name evidence="1" type="ORF">AB0C36_13435</name>
</gene>
<protein>
    <submittedName>
        <fullName evidence="1">Transcriptional regulator</fullName>
    </submittedName>
</protein>
<evidence type="ECO:0000313" key="1">
    <source>
        <dbReference type="EMBL" id="MEU8134504.1"/>
    </source>
</evidence>
<dbReference type="RefSeq" id="WP_358353204.1">
    <property type="nucleotide sequence ID" value="NZ_JBEZFP010000027.1"/>
</dbReference>
<organism evidence="1 2">
    <name type="scientific">Streptodolium elevatio</name>
    <dbReference type="NCBI Taxonomy" id="3157996"/>
    <lineage>
        <taxon>Bacteria</taxon>
        <taxon>Bacillati</taxon>
        <taxon>Actinomycetota</taxon>
        <taxon>Actinomycetes</taxon>
        <taxon>Kitasatosporales</taxon>
        <taxon>Streptomycetaceae</taxon>
        <taxon>Streptodolium</taxon>
    </lineage>
</organism>
<comment type="caution">
    <text evidence="1">The sequence shown here is derived from an EMBL/GenBank/DDBJ whole genome shotgun (WGS) entry which is preliminary data.</text>
</comment>
<dbReference type="Gene3D" id="3.10.28.10">
    <property type="entry name" value="Homing endonucleases"/>
    <property type="match status" value="1"/>
</dbReference>
<reference evidence="1 2" key="1">
    <citation type="submission" date="2024-06" db="EMBL/GenBank/DDBJ databases">
        <title>The Natural Products Discovery Center: Release of the First 8490 Sequenced Strains for Exploring Actinobacteria Biosynthetic Diversity.</title>
        <authorList>
            <person name="Kalkreuter E."/>
            <person name="Kautsar S.A."/>
            <person name="Yang D."/>
            <person name="Bader C.D."/>
            <person name="Teijaro C.N."/>
            <person name="Fluegel L."/>
            <person name="Davis C.M."/>
            <person name="Simpson J.R."/>
            <person name="Lauterbach L."/>
            <person name="Steele A.D."/>
            <person name="Gui C."/>
            <person name="Meng S."/>
            <person name="Li G."/>
            <person name="Viehrig K."/>
            <person name="Ye F."/>
            <person name="Su P."/>
            <person name="Kiefer A.F."/>
            <person name="Nichols A."/>
            <person name="Cepeda A.J."/>
            <person name="Yan W."/>
            <person name="Fan B."/>
            <person name="Jiang Y."/>
            <person name="Adhikari A."/>
            <person name="Zheng C.-J."/>
            <person name="Schuster L."/>
            <person name="Cowan T.M."/>
            <person name="Smanski M.J."/>
            <person name="Chevrette M.G."/>
            <person name="De Carvalho L.P.S."/>
            <person name="Shen B."/>
        </authorList>
    </citation>
    <scope>NUCLEOTIDE SEQUENCE [LARGE SCALE GENOMIC DNA]</scope>
    <source>
        <strain evidence="1 2">NPDC048946</strain>
    </source>
</reference>
<sequence length="251" mass="28256">MYDTATRELAFKLLAQGRTMASVSRELGVAHATIRYWRAHPQPKKPSSCIRCCGVPRPPAPPGSYAYLLGLYLGDGCISSYRRGVHGLRIACSDGWPGLMDECAAAMLAVRPDSRVFRVPGQGCHMVTSLWKHWPCLFPQHGPGPKHKRVIELADWQKEIVSAHPWPLVRGLIHSDGTRFTNWTTRIVGGQSKRYEYPRYMFTNMSADIMRLMTDTLDSLGVAWKRANHKNISIARRESVALMDLHVGPKY</sequence>
<evidence type="ECO:0000313" key="2">
    <source>
        <dbReference type="Proteomes" id="UP001551482"/>
    </source>
</evidence>
<dbReference type="EMBL" id="JBEZFP010000027">
    <property type="protein sequence ID" value="MEU8134504.1"/>
    <property type="molecule type" value="Genomic_DNA"/>
</dbReference>
<name>A0ABV3DFH8_9ACTN</name>
<dbReference type="InterPro" id="IPR027434">
    <property type="entry name" value="Homing_endonucl"/>
</dbReference>
<proteinExistence type="predicted"/>
<accession>A0ABV3DFH8</accession>